<organism evidence="3 4">
    <name type="scientific">Pelagibacterium lacus</name>
    <dbReference type="NCBI Taxonomy" id="2282655"/>
    <lineage>
        <taxon>Bacteria</taxon>
        <taxon>Pseudomonadati</taxon>
        <taxon>Pseudomonadota</taxon>
        <taxon>Alphaproteobacteria</taxon>
        <taxon>Hyphomicrobiales</taxon>
        <taxon>Devosiaceae</taxon>
        <taxon>Pelagibacterium</taxon>
    </lineage>
</organism>
<reference evidence="4" key="1">
    <citation type="submission" date="2018-07" db="EMBL/GenBank/DDBJ databases">
        <authorList>
            <person name="Liu B.-T."/>
            <person name="Du Z."/>
        </authorList>
    </citation>
    <scope>NUCLEOTIDE SEQUENCE [LARGE SCALE GENOMIC DNA]</scope>
    <source>
        <strain evidence="4">XYN52</strain>
    </source>
</reference>
<dbReference type="Gene3D" id="1.20.5.340">
    <property type="match status" value="1"/>
</dbReference>
<dbReference type="EMBL" id="QQNH01000003">
    <property type="protein sequence ID" value="RDE09936.1"/>
    <property type="molecule type" value="Genomic_DNA"/>
</dbReference>
<keyword evidence="1" id="KW-0175">Coiled coil</keyword>
<keyword evidence="4" id="KW-1185">Reference proteome</keyword>
<sequence length="197" mass="21559">MTMVRPILLVFSLLLGAVLASCATLSEEQCQAGDWRAIGFNDGSRGRPADYIANHADACSEYGIAVDQALYADGRQDGLRQYCRLANAEAEGLSGDRYYGVCPGELGVSFARVHRAADAIHEATARINSIDSRITSLIGRIGQPDQTPEQIEALRQQLRSLQADRRSQQSRVWSLEQQLAQIRRVEQARLASLGISA</sequence>
<dbReference type="PROSITE" id="PS51257">
    <property type="entry name" value="PROKAR_LIPOPROTEIN"/>
    <property type="match status" value="1"/>
</dbReference>
<name>A0A369W5J5_9HYPH</name>
<evidence type="ECO:0000256" key="2">
    <source>
        <dbReference type="SAM" id="SignalP"/>
    </source>
</evidence>
<dbReference type="Proteomes" id="UP000253759">
    <property type="component" value="Unassembled WGS sequence"/>
</dbReference>
<keyword evidence="2" id="KW-0732">Signal</keyword>
<feature type="signal peptide" evidence="2">
    <location>
        <begin position="1"/>
        <end position="23"/>
    </location>
</feature>
<feature type="coiled-coil region" evidence="1">
    <location>
        <begin position="151"/>
        <end position="178"/>
    </location>
</feature>
<evidence type="ECO:0000256" key="1">
    <source>
        <dbReference type="SAM" id="Coils"/>
    </source>
</evidence>
<dbReference type="Pfam" id="PF10973">
    <property type="entry name" value="DUF2799"/>
    <property type="match status" value="1"/>
</dbReference>
<comment type="caution">
    <text evidence="3">The sequence shown here is derived from an EMBL/GenBank/DDBJ whole genome shotgun (WGS) entry which is preliminary data.</text>
</comment>
<evidence type="ECO:0000313" key="3">
    <source>
        <dbReference type="EMBL" id="RDE09936.1"/>
    </source>
</evidence>
<dbReference type="InterPro" id="IPR021242">
    <property type="entry name" value="DUF2799"/>
</dbReference>
<dbReference type="AlphaFoldDB" id="A0A369W5J5"/>
<feature type="chain" id="PRO_5016687574" evidence="2">
    <location>
        <begin position="24"/>
        <end position="197"/>
    </location>
</feature>
<gene>
    <name evidence="3" type="ORF">DVH29_03120</name>
</gene>
<evidence type="ECO:0000313" key="4">
    <source>
        <dbReference type="Proteomes" id="UP000253759"/>
    </source>
</evidence>
<accession>A0A369W5J5</accession>
<protein>
    <submittedName>
        <fullName evidence="3">DUF2799 domain-containing protein</fullName>
    </submittedName>
</protein>
<proteinExistence type="predicted"/>